<dbReference type="FunFam" id="3.40.50.10810:FF:000009">
    <property type="entry name" value="B-TFIID TATA-box-binding protein-associated factor 1"/>
    <property type="match status" value="1"/>
</dbReference>
<dbReference type="InterPro" id="IPR044972">
    <property type="entry name" value="Mot1"/>
</dbReference>
<dbReference type="CDD" id="cd17999">
    <property type="entry name" value="DEXHc_Mot1"/>
    <property type="match status" value="1"/>
</dbReference>
<dbReference type="InterPro" id="IPR016024">
    <property type="entry name" value="ARM-type_fold"/>
</dbReference>
<dbReference type="GO" id="GO:0003677">
    <property type="term" value="F:DNA binding"/>
    <property type="evidence" value="ECO:0007669"/>
    <property type="project" value="UniProtKB-KW"/>
</dbReference>
<gene>
    <name evidence="11" type="ORF">Prudu_015341</name>
</gene>
<evidence type="ECO:0000256" key="6">
    <source>
        <dbReference type="ARBA" id="ARBA00022840"/>
    </source>
</evidence>
<dbReference type="GO" id="GO:0017025">
    <property type="term" value="F:TBP-class protein binding"/>
    <property type="evidence" value="ECO:0007669"/>
    <property type="project" value="InterPro"/>
</dbReference>
<dbReference type="Pfam" id="PF12054">
    <property type="entry name" value="DUF3535"/>
    <property type="match status" value="1"/>
</dbReference>
<dbReference type="GO" id="GO:0004386">
    <property type="term" value="F:helicase activity"/>
    <property type="evidence" value="ECO:0007669"/>
    <property type="project" value="UniProtKB-KW"/>
</dbReference>
<evidence type="ECO:0000259" key="9">
    <source>
        <dbReference type="PROSITE" id="PS51192"/>
    </source>
</evidence>
<dbReference type="Pfam" id="PF00176">
    <property type="entry name" value="SNF2-rel_dom"/>
    <property type="match status" value="1"/>
</dbReference>
<reference evidence="11" key="1">
    <citation type="journal article" date="2019" name="Science">
        <title>Mutation of a bHLH transcription factor allowed almond domestication.</title>
        <authorList>
            <person name="Sanchez-Perez R."/>
            <person name="Pavan S."/>
            <person name="Mazzeo R."/>
            <person name="Moldovan C."/>
            <person name="Aiese Cigliano R."/>
            <person name="Del Cueto J."/>
            <person name="Ricciardi F."/>
            <person name="Lotti C."/>
            <person name="Ricciardi L."/>
            <person name="Dicenta F."/>
            <person name="Lopez-Marques R.L."/>
            <person name="Lindberg Moller B."/>
        </authorList>
    </citation>
    <scope>NUCLEOTIDE SEQUENCE</scope>
</reference>
<feature type="non-terminal residue" evidence="11">
    <location>
        <position position="1979"/>
    </location>
</feature>
<dbReference type="FunFam" id="1.25.10.10:FF:000787">
    <property type="entry name" value="TATA-binding protein-associated factor BTAF1"/>
    <property type="match status" value="1"/>
</dbReference>
<keyword evidence="3" id="KW-0547">Nucleotide-binding</keyword>
<dbReference type="InterPro" id="IPR027417">
    <property type="entry name" value="P-loop_NTPase"/>
</dbReference>
<keyword evidence="7 11" id="KW-0238">DNA-binding</keyword>
<feature type="domain" description="Helicase C-terminal" evidence="10">
    <location>
        <begin position="1761"/>
        <end position="1928"/>
    </location>
</feature>
<keyword evidence="4" id="KW-0378">Hydrolase</keyword>
<dbReference type="Gene3D" id="1.25.10.10">
    <property type="entry name" value="Leucine-rich Repeat Variant"/>
    <property type="match status" value="3"/>
</dbReference>
<dbReference type="Pfam" id="PF00271">
    <property type="entry name" value="Helicase_C"/>
    <property type="match status" value="1"/>
</dbReference>
<evidence type="ECO:0000256" key="3">
    <source>
        <dbReference type="ARBA" id="ARBA00022741"/>
    </source>
</evidence>
<protein>
    <submittedName>
        <fullName evidence="11">DNA-binding protein</fullName>
    </submittedName>
</protein>
<dbReference type="InterPro" id="IPR044078">
    <property type="entry name" value="Mot1_ATP-bd"/>
</dbReference>
<evidence type="ECO:0000256" key="5">
    <source>
        <dbReference type="ARBA" id="ARBA00022806"/>
    </source>
</evidence>
<dbReference type="PANTHER" id="PTHR36498:SF1">
    <property type="entry name" value="TATA-BINDING PROTEIN-ASSOCIATED FACTOR 172"/>
    <property type="match status" value="1"/>
</dbReference>
<dbReference type="PROSITE" id="PS51194">
    <property type="entry name" value="HELICASE_CTER"/>
    <property type="match status" value="1"/>
</dbReference>
<sequence>QQEKKKKKNFIAVAVNAVGKDTKEPRKKGRRDTALPDIALFSICLRLVDAVEGARNSGSTQATRFTAARQIGDIAKSHPQDLSSLLKKVSQYLRSKNWDTRVAAAHAVGAIAENVKHTSLIELFTSIESKMSDAGISGAVEDMVAFPIFDSNVAGTSFRSFDLNKVLEFGALLASGGQEYDLANDHMKNPREKLARQKQTLRRRLGLDICEQFMDVNDMIKDEDLIMHSSHGNGINPRVYASHNIHQLVANMVPSVLSKRPSPRELNLLKRKAKINSKDQSKGWSEDGDMEVSCAQNITLKGSCPDSFGTNKEFVDFEHDEENFEHDGVGRWPFHSFVEQLILDMFDPVWEVRHGSVMALREILTHQGASAGVFMPDLNLDSAMFTELENKYKSYTMKRERDIDLNMQVPMDESGPKLKKPKFEDVSSPFIDTVVSASKDGDFDISMQTEDGGCKSPSGQVNGQLHVTSLKVDPKCFLNAMPHPHEQSAETTELKGHSDNKGSFQKMDVLKSLTENSDMLNLVKLARHSWLKNCEFLQDCAIRFLCVLSLDRFGDYVSDQVVAPVRETCAQALGVVFKYMHPTLVHETLNILLKMQCRPEWEIRHGSLLGIKYLVAVRREMLHNLLDQILPACKAGLEDPDDDVRAVAADALIPTAAAIVALNGQTLHSIVMLLWDILLDLDDLSPSTSSVMNLLAEIYSQEEMIPKIFEALTLKENLEFDLNELGSIDDTGEGISLQDNPFMLSTLAPRLWPFMRHSITSVRYSAILTLERLLEAGYKRSISEQSSTSFWPSFILGDTLQIVFQNLLLESNDEILKRSERVWRLLVQCPVGDLEIAARSYMSSWIELATTSYGSALDSTKMFWPVALPRKSHFKAAAKMRAVKLENESCRNIGLESAKASIPEEKAGDASTNNVQIVVGADVELSVTHTRVVTAAALGVFASRLQEGSMQYAIDPLTNALTSLSGVQRQVAAMVLISWFKEIKSVGMFENAGVMPGFPHHLKNGMLDLLACSDPAFPTKDSLLPYAELSRTYCKMRCEASQLLKAIQSSGMFQSFLSTSKINLESLSVDSAINFASKLPMLCNDVAENDSVERHIVDGIESAKQQLLTTSGYLKCVQEEILQEKAAEALAELISHCISRRPSPNDKLIKNICNLTCLDPSETPQARVICSIDIIDDQDLLSFGRNTGKQKSKVHVLAGSEDRSKVEGFISRRGSELALRHLCEKFGASLFDKLPKLWDCLTEVLKPSSIESLSPADEKKITQAMESVKDPQILINNIQVVRSIAPMLNEDLKLKLFTLLPYIFKCVRHSHVAVRLASSRCITSMAKSMSMHVMGAVIENAIPMLGDATSVNARQGAGMLISLLVQGLGVELVPYAPLLVVPLLRCMSDCDQSVRQSVTHSFAALVPLLPLARGLPPPVGLSEGFSRSTEDAKFLEQLLDNSHIDDYKLSTELKVTLRRYQQEGINWLAFLKRFKLHGILCDDMGLGKTLQASAIVASDIVEHRTLNDSNLPPSLIICPSTLVGHWAYEIEKYIDVSVISTLQYVGSAQERFSLREHFEKHNVIVTSYDVVRKDIDYLGKLLWNYCILDEGHIIKNAKSKITISAKQLKAQHRLILSGTPIQNNIMDLWSLFDFLMPGFLGTDRQFQATYGKPLLAARDPKCSAKDAEAGALAMEALHKQVMPFLLRRTKDEVLSDLPEKIIQDRFCDLSPVQLKLYEQFSGSHVRQEISIQEDTAIHPEHLLMCFRHFSTCLTLYCTSGDLEECGIGVDASSSEGSISVGQHRVLIFAQHKAFLDLIERDLFHSHMKSVTYLRLDGSVEPEKRFDIVKAFNSDPTIDVLLLTTHVGGLGLNLTSADTLIFVEHDWNPMRDHQAMDRAHRLGQKKVVNVHRLIMRGTLEEKVMSLQKFKLSVANAVINAENASMKTMNTDQLLDLFATAETSKKGTVSKHPDGKFDGVMKLPGTGKGLKAILGGLEELW</sequence>
<dbReference type="InterPro" id="IPR022707">
    <property type="entry name" value="Mot1_central_dom"/>
</dbReference>
<dbReference type="InterPro" id="IPR011989">
    <property type="entry name" value="ARM-like"/>
</dbReference>
<proteinExistence type="predicted"/>
<dbReference type="SUPFAM" id="SSF52540">
    <property type="entry name" value="P-loop containing nucleoside triphosphate hydrolases"/>
    <property type="match status" value="2"/>
</dbReference>
<keyword evidence="2" id="KW-0677">Repeat</keyword>
<name>A0A4Y1RJ69_PRUDU</name>
<evidence type="ECO:0000256" key="2">
    <source>
        <dbReference type="ARBA" id="ARBA00022737"/>
    </source>
</evidence>
<dbReference type="SMART" id="SM00487">
    <property type="entry name" value="DEXDc"/>
    <property type="match status" value="1"/>
</dbReference>
<keyword evidence="5" id="KW-0347">Helicase</keyword>
<dbReference type="InterPro" id="IPR001650">
    <property type="entry name" value="Helicase_C-like"/>
</dbReference>
<evidence type="ECO:0000313" key="11">
    <source>
        <dbReference type="EMBL" id="BBH04259.1"/>
    </source>
</evidence>
<dbReference type="EMBL" id="AP019302">
    <property type="protein sequence ID" value="BBH04259.1"/>
    <property type="molecule type" value="Genomic_DNA"/>
</dbReference>
<accession>A0A4Y1RJ69</accession>
<dbReference type="InterPro" id="IPR049730">
    <property type="entry name" value="SNF2/RAD54-like_C"/>
</dbReference>
<evidence type="ECO:0000259" key="10">
    <source>
        <dbReference type="PROSITE" id="PS51194"/>
    </source>
</evidence>
<evidence type="ECO:0000256" key="7">
    <source>
        <dbReference type="ARBA" id="ARBA00023125"/>
    </source>
</evidence>
<comment type="subcellular location">
    <subcellularLocation>
        <location evidence="1">Nucleus</location>
    </subcellularLocation>
</comment>
<dbReference type="GO" id="GO:0005524">
    <property type="term" value="F:ATP binding"/>
    <property type="evidence" value="ECO:0007669"/>
    <property type="project" value="UniProtKB-KW"/>
</dbReference>
<feature type="domain" description="Helicase ATP-binding" evidence="9">
    <location>
        <begin position="1469"/>
        <end position="1638"/>
    </location>
</feature>
<feature type="non-terminal residue" evidence="11">
    <location>
        <position position="1"/>
    </location>
</feature>
<dbReference type="PANTHER" id="PTHR36498">
    <property type="entry name" value="TATA-BINDING PROTEIN-ASSOCIATED FACTOR 172"/>
    <property type="match status" value="1"/>
</dbReference>
<evidence type="ECO:0000256" key="1">
    <source>
        <dbReference type="ARBA" id="ARBA00004123"/>
    </source>
</evidence>
<organism evidence="11">
    <name type="scientific">Prunus dulcis</name>
    <name type="common">Almond</name>
    <name type="synonym">Amygdalus dulcis</name>
    <dbReference type="NCBI Taxonomy" id="3755"/>
    <lineage>
        <taxon>Eukaryota</taxon>
        <taxon>Viridiplantae</taxon>
        <taxon>Streptophyta</taxon>
        <taxon>Embryophyta</taxon>
        <taxon>Tracheophyta</taxon>
        <taxon>Spermatophyta</taxon>
        <taxon>Magnoliopsida</taxon>
        <taxon>eudicotyledons</taxon>
        <taxon>Gunneridae</taxon>
        <taxon>Pentapetalae</taxon>
        <taxon>rosids</taxon>
        <taxon>fabids</taxon>
        <taxon>Rosales</taxon>
        <taxon>Rosaceae</taxon>
        <taxon>Amygdaloideae</taxon>
        <taxon>Amygdaleae</taxon>
        <taxon>Prunus</taxon>
    </lineage>
</organism>
<dbReference type="Gene3D" id="3.40.50.300">
    <property type="entry name" value="P-loop containing nucleotide triphosphate hydrolases"/>
    <property type="match status" value="1"/>
</dbReference>
<keyword evidence="6" id="KW-0067">ATP-binding</keyword>
<keyword evidence="8" id="KW-0539">Nucleus</keyword>
<dbReference type="InterPro" id="IPR038718">
    <property type="entry name" value="SNF2-like_sf"/>
</dbReference>
<evidence type="ECO:0000256" key="8">
    <source>
        <dbReference type="ARBA" id="ARBA00023242"/>
    </source>
</evidence>
<dbReference type="InterPro" id="IPR014001">
    <property type="entry name" value="Helicase_ATP-bd"/>
</dbReference>
<dbReference type="CDD" id="cd18793">
    <property type="entry name" value="SF2_C_SNF"/>
    <property type="match status" value="1"/>
</dbReference>
<dbReference type="SUPFAM" id="SSF48371">
    <property type="entry name" value="ARM repeat"/>
    <property type="match status" value="1"/>
</dbReference>
<dbReference type="PROSITE" id="PS51192">
    <property type="entry name" value="HELICASE_ATP_BIND_1"/>
    <property type="match status" value="1"/>
</dbReference>
<dbReference type="InterPro" id="IPR000330">
    <property type="entry name" value="SNF2_N"/>
</dbReference>
<dbReference type="SMART" id="SM00490">
    <property type="entry name" value="HELICc"/>
    <property type="match status" value="1"/>
</dbReference>
<evidence type="ECO:0000256" key="4">
    <source>
        <dbReference type="ARBA" id="ARBA00022801"/>
    </source>
</evidence>
<dbReference type="Gene3D" id="3.40.50.10810">
    <property type="entry name" value="Tandem AAA-ATPase domain"/>
    <property type="match status" value="1"/>
</dbReference>
<dbReference type="GO" id="GO:0005634">
    <property type="term" value="C:nucleus"/>
    <property type="evidence" value="ECO:0007669"/>
    <property type="project" value="UniProtKB-SubCell"/>
</dbReference>
<dbReference type="GO" id="GO:0016887">
    <property type="term" value="F:ATP hydrolysis activity"/>
    <property type="evidence" value="ECO:0007669"/>
    <property type="project" value="InterPro"/>
</dbReference>